<dbReference type="InterPro" id="IPR000873">
    <property type="entry name" value="AMP-dep_synth/lig_dom"/>
</dbReference>
<evidence type="ECO:0000259" key="2">
    <source>
        <dbReference type="Pfam" id="PF13193"/>
    </source>
</evidence>
<feature type="domain" description="AMP-dependent synthetase/ligase" evidence="1">
    <location>
        <begin position="51"/>
        <end position="442"/>
    </location>
</feature>
<dbReference type="GO" id="GO:0016878">
    <property type="term" value="F:acid-thiol ligase activity"/>
    <property type="evidence" value="ECO:0007669"/>
    <property type="project" value="UniProtKB-ARBA"/>
</dbReference>
<organism evidence="3 4">
    <name type="scientific">Chelatococcus reniformis</name>
    <dbReference type="NCBI Taxonomy" id="1494448"/>
    <lineage>
        <taxon>Bacteria</taxon>
        <taxon>Pseudomonadati</taxon>
        <taxon>Pseudomonadota</taxon>
        <taxon>Alphaproteobacteria</taxon>
        <taxon>Hyphomicrobiales</taxon>
        <taxon>Chelatococcaceae</taxon>
        <taxon>Chelatococcus</taxon>
    </lineage>
</organism>
<accession>A0A916XCI5</accession>
<name>A0A916XCI5_9HYPH</name>
<dbReference type="AlphaFoldDB" id="A0A916XCI5"/>
<dbReference type="Pfam" id="PF13193">
    <property type="entry name" value="AMP-binding_C"/>
    <property type="match status" value="1"/>
</dbReference>
<dbReference type="InterPro" id="IPR025110">
    <property type="entry name" value="AMP-bd_C"/>
</dbReference>
<reference evidence="3" key="1">
    <citation type="journal article" date="2014" name="Int. J. Syst. Evol. Microbiol.">
        <title>Complete genome sequence of Corynebacterium casei LMG S-19264T (=DSM 44701T), isolated from a smear-ripened cheese.</title>
        <authorList>
            <consortium name="US DOE Joint Genome Institute (JGI-PGF)"/>
            <person name="Walter F."/>
            <person name="Albersmeier A."/>
            <person name="Kalinowski J."/>
            <person name="Ruckert C."/>
        </authorList>
    </citation>
    <scope>NUCLEOTIDE SEQUENCE</scope>
    <source>
        <strain evidence="3">CGMCC 1.12919</strain>
    </source>
</reference>
<dbReference type="PANTHER" id="PTHR43767:SF1">
    <property type="entry name" value="NONRIBOSOMAL PEPTIDE SYNTHASE PES1 (EUROFUNG)-RELATED"/>
    <property type="match status" value="1"/>
</dbReference>
<sequence length="578" mass="63201">MMKVEADAAGYTASEAAYLAHVGQFWAQRWPADVPREARYPLGEIAITEYLREWARRTPAKPAIVFYGREISYGELDRLSDRFAALLGRYGFKRGDRVAVFLPNCPQFFVAFYGILKAGGVHVPVNPMFREAEFIYELNDTAAEILVTHDQLLPVVEASRAETSVRHVLATSFLDMLPDEPFGPLPSALTVPRGPLPAGVVDLMAALVAETGEAPQIEADLDAVAALNYTGGTTGMPKGCVHTQRNMLYTAATGTSITADIGPDAIIINFWPIFWMAGEDFGILIPVISGGTCVLLARWDPEAYMAAVERYKVTFSAMVVDNAVELMEHPRIGDHDLTSLQDVVVASFVKKLNVSFREGWRTHTGATLREAAWGMTETHSVDTFTRGFQEGDADLKARQVFCGLPVPGTVFKIMEFGSDRLKPLGEEGELCVRSPSLLKGYWNKPDATREGLVGGWLRTGDIGMIGEDGSIHFLGRRKEMLKVKGMSVFPAEIEAVLGQHPAVTGSGVIGREDPVRGQVPVAFVTLHPAQAGKVSADDLTAFCRERLAVYKIPELRIAESLPMTTTGKVKKEELAQQL</sequence>
<keyword evidence="4" id="KW-1185">Reference proteome</keyword>
<dbReference type="InterPro" id="IPR050237">
    <property type="entry name" value="ATP-dep_AMP-bd_enzyme"/>
</dbReference>
<dbReference type="Gene3D" id="3.40.50.12780">
    <property type="entry name" value="N-terminal domain of ligase-like"/>
    <property type="match status" value="1"/>
</dbReference>
<reference evidence="3" key="2">
    <citation type="submission" date="2020-09" db="EMBL/GenBank/DDBJ databases">
        <authorList>
            <person name="Sun Q."/>
            <person name="Zhou Y."/>
        </authorList>
    </citation>
    <scope>NUCLEOTIDE SEQUENCE</scope>
    <source>
        <strain evidence="3">CGMCC 1.12919</strain>
    </source>
</reference>
<dbReference type="Proteomes" id="UP000637002">
    <property type="component" value="Unassembled WGS sequence"/>
</dbReference>
<comment type="caution">
    <text evidence="3">The sequence shown here is derived from an EMBL/GenBank/DDBJ whole genome shotgun (WGS) entry which is preliminary data.</text>
</comment>
<proteinExistence type="predicted"/>
<dbReference type="Gene3D" id="3.30.300.30">
    <property type="match status" value="1"/>
</dbReference>
<dbReference type="SUPFAM" id="SSF56801">
    <property type="entry name" value="Acetyl-CoA synthetase-like"/>
    <property type="match status" value="1"/>
</dbReference>
<dbReference type="InterPro" id="IPR045851">
    <property type="entry name" value="AMP-bd_C_sf"/>
</dbReference>
<evidence type="ECO:0000259" key="1">
    <source>
        <dbReference type="Pfam" id="PF00501"/>
    </source>
</evidence>
<dbReference type="Pfam" id="PF00501">
    <property type="entry name" value="AMP-binding"/>
    <property type="match status" value="1"/>
</dbReference>
<gene>
    <name evidence="3" type="ORF">GCM10010994_22600</name>
</gene>
<dbReference type="EMBL" id="BMGG01000004">
    <property type="protein sequence ID" value="GGC63473.1"/>
    <property type="molecule type" value="Genomic_DNA"/>
</dbReference>
<dbReference type="PROSITE" id="PS00455">
    <property type="entry name" value="AMP_BINDING"/>
    <property type="match status" value="1"/>
</dbReference>
<protein>
    <submittedName>
        <fullName evidence="3">Acyl-CoA synthetase</fullName>
    </submittedName>
</protein>
<evidence type="ECO:0000313" key="4">
    <source>
        <dbReference type="Proteomes" id="UP000637002"/>
    </source>
</evidence>
<evidence type="ECO:0000313" key="3">
    <source>
        <dbReference type="EMBL" id="GGC63473.1"/>
    </source>
</evidence>
<dbReference type="InterPro" id="IPR042099">
    <property type="entry name" value="ANL_N_sf"/>
</dbReference>
<feature type="domain" description="AMP-binding enzyme C-terminal" evidence="2">
    <location>
        <begin position="492"/>
        <end position="568"/>
    </location>
</feature>
<dbReference type="PANTHER" id="PTHR43767">
    <property type="entry name" value="LONG-CHAIN-FATTY-ACID--COA LIGASE"/>
    <property type="match status" value="1"/>
</dbReference>
<dbReference type="InterPro" id="IPR020845">
    <property type="entry name" value="AMP-binding_CS"/>
</dbReference>
<dbReference type="NCBIfam" id="NF004822">
    <property type="entry name" value="PRK06178.1"/>
    <property type="match status" value="1"/>
</dbReference>